<dbReference type="AlphaFoldDB" id="A0A6C0F8E1"/>
<accession>A0A6C0F8E1</accession>
<name>A0A6C0F8E1_9ZZZZ</name>
<organism evidence="1">
    <name type="scientific">viral metagenome</name>
    <dbReference type="NCBI Taxonomy" id="1070528"/>
    <lineage>
        <taxon>unclassified sequences</taxon>
        <taxon>metagenomes</taxon>
        <taxon>organismal metagenomes</taxon>
    </lineage>
</organism>
<sequence>MKFYYFIMSAKAEILQSKSNNVEVNSQAEVVFRI</sequence>
<dbReference type="EMBL" id="MN738793">
    <property type="protein sequence ID" value="QHT37354.1"/>
    <property type="molecule type" value="Genomic_DNA"/>
</dbReference>
<evidence type="ECO:0000313" key="1">
    <source>
        <dbReference type="EMBL" id="QHT37354.1"/>
    </source>
</evidence>
<proteinExistence type="predicted"/>
<protein>
    <submittedName>
        <fullName evidence="1">Uncharacterized protein</fullName>
    </submittedName>
</protein>
<reference evidence="1" key="1">
    <citation type="journal article" date="2020" name="Nature">
        <title>Giant virus diversity and host interactions through global metagenomics.</title>
        <authorList>
            <person name="Schulz F."/>
            <person name="Roux S."/>
            <person name="Paez-Espino D."/>
            <person name="Jungbluth S."/>
            <person name="Walsh D.A."/>
            <person name="Denef V.J."/>
            <person name="McMahon K.D."/>
            <person name="Konstantinidis K.T."/>
            <person name="Eloe-Fadrosh E.A."/>
            <person name="Kyrpides N.C."/>
            <person name="Woyke T."/>
        </authorList>
    </citation>
    <scope>NUCLEOTIDE SEQUENCE</scope>
    <source>
        <strain evidence="1">GVMAG-S-ERX555967-131</strain>
    </source>
</reference>